<sequence length="237" mass="24973">MTEAPNPRNVVVTSESVRLGVLLAAVGGFVDVYTFMTRDGVFANAQTANVVLFGIDIASGQWRSAMGYLPPLVAFALGVFTAEVVSRPAVARIVKRPVRAVLVIEIVVIALVGFVPLSVPNAVVTISISFVAALQVTTFRVLVDQAFSTTMTTGNLRSLSQAVFHRVTDGDKAAGARAINFGSVIAGFLGGAVLGAVMVRMLDTGAAWVASGMLVVALALFMFDEWRGVPRVRHPLA</sequence>
<feature type="transmembrane region" description="Helical" evidence="1">
    <location>
        <begin position="68"/>
        <end position="86"/>
    </location>
</feature>
<dbReference type="PANTHER" id="PTHR37314">
    <property type="entry name" value="SLR0142 PROTEIN"/>
    <property type="match status" value="1"/>
</dbReference>
<keyword evidence="3" id="KW-1185">Reference proteome</keyword>
<evidence type="ECO:0000313" key="3">
    <source>
        <dbReference type="Proteomes" id="UP001432000"/>
    </source>
</evidence>
<feature type="transmembrane region" description="Helical" evidence="1">
    <location>
        <begin position="16"/>
        <end position="34"/>
    </location>
</feature>
<gene>
    <name evidence="2" type="ORF">WDS16_21730</name>
</gene>
<evidence type="ECO:0000256" key="1">
    <source>
        <dbReference type="SAM" id="Phobius"/>
    </source>
</evidence>
<keyword evidence="1" id="KW-0472">Membrane</keyword>
<reference evidence="2 3" key="1">
    <citation type="submission" date="2024-03" db="EMBL/GenBank/DDBJ databases">
        <title>Natural products discovery in diverse microorganisms through a two-stage MS feature dereplication strategy.</title>
        <authorList>
            <person name="Zhang R."/>
        </authorList>
    </citation>
    <scope>NUCLEOTIDE SEQUENCE [LARGE SCALE GENOMIC DNA]</scope>
    <source>
        <strain evidence="2 3">18930</strain>
    </source>
</reference>
<feature type="transmembrane region" description="Helical" evidence="1">
    <location>
        <begin position="123"/>
        <end position="143"/>
    </location>
</feature>
<feature type="transmembrane region" description="Helical" evidence="1">
    <location>
        <begin position="178"/>
        <end position="199"/>
    </location>
</feature>
<dbReference type="PANTHER" id="PTHR37314:SF4">
    <property type="entry name" value="UPF0700 TRANSMEMBRANE PROTEIN YOAK"/>
    <property type="match status" value="1"/>
</dbReference>
<accession>A0ABZ2PFC8</accession>
<organism evidence="2 3">
    <name type="scientific">Rhodococcus sovatensis</name>
    <dbReference type="NCBI Taxonomy" id="1805840"/>
    <lineage>
        <taxon>Bacteria</taxon>
        <taxon>Bacillati</taxon>
        <taxon>Actinomycetota</taxon>
        <taxon>Actinomycetes</taxon>
        <taxon>Mycobacteriales</taxon>
        <taxon>Nocardiaceae</taxon>
        <taxon>Rhodococcus</taxon>
    </lineage>
</organism>
<dbReference type="Proteomes" id="UP001432000">
    <property type="component" value="Chromosome"/>
</dbReference>
<dbReference type="InterPro" id="IPR010699">
    <property type="entry name" value="DUF1275"/>
</dbReference>
<name>A0ABZ2PFC8_9NOCA</name>
<dbReference type="Pfam" id="PF06912">
    <property type="entry name" value="DUF1275"/>
    <property type="match status" value="1"/>
</dbReference>
<proteinExistence type="predicted"/>
<keyword evidence="1" id="KW-0812">Transmembrane</keyword>
<dbReference type="RefSeq" id="WP_338887615.1">
    <property type="nucleotide sequence ID" value="NZ_CP147846.1"/>
</dbReference>
<protein>
    <submittedName>
        <fullName evidence="2">YoaK family protein</fullName>
    </submittedName>
</protein>
<evidence type="ECO:0000313" key="2">
    <source>
        <dbReference type="EMBL" id="WXG67815.1"/>
    </source>
</evidence>
<keyword evidence="1" id="KW-1133">Transmembrane helix</keyword>
<feature type="transmembrane region" description="Helical" evidence="1">
    <location>
        <begin position="98"/>
        <end position="117"/>
    </location>
</feature>
<dbReference type="EMBL" id="CP147846">
    <property type="protein sequence ID" value="WXG67815.1"/>
    <property type="molecule type" value="Genomic_DNA"/>
</dbReference>
<feature type="transmembrane region" description="Helical" evidence="1">
    <location>
        <begin position="205"/>
        <end position="223"/>
    </location>
</feature>